<organism evidence="1 2">
    <name type="scientific">Elioraea tepida</name>
    <dbReference type="NCBI Taxonomy" id="2843330"/>
    <lineage>
        <taxon>Bacteria</taxon>
        <taxon>Pseudomonadati</taxon>
        <taxon>Pseudomonadota</taxon>
        <taxon>Alphaproteobacteria</taxon>
        <taxon>Acetobacterales</taxon>
        <taxon>Elioraeaceae</taxon>
        <taxon>Elioraea</taxon>
    </lineage>
</organism>
<accession>A0A975U1L4</accession>
<protein>
    <submittedName>
        <fullName evidence="1">Uncharacterized protein</fullName>
    </submittedName>
</protein>
<dbReference type="RefSeq" id="WP_218284932.1">
    <property type="nucleotide sequence ID" value="NZ_CP076448.1"/>
</dbReference>
<evidence type="ECO:0000313" key="2">
    <source>
        <dbReference type="Proteomes" id="UP000694001"/>
    </source>
</evidence>
<dbReference type="Proteomes" id="UP000694001">
    <property type="component" value="Chromosome"/>
</dbReference>
<dbReference type="AlphaFoldDB" id="A0A975U1L4"/>
<evidence type="ECO:0000313" key="1">
    <source>
        <dbReference type="EMBL" id="QXM23989.1"/>
    </source>
</evidence>
<proteinExistence type="predicted"/>
<dbReference type="KEGG" id="elio:KO353_11935"/>
<sequence>MFENVLAPKWLEDALADASAWFSDGFDEVQVATAAGCLFDDEHALLCAREELIRKLFLIVYAKCFH</sequence>
<keyword evidence="2" id="KW-1185">Reference proteome</keyword>
<gene>
    <name evidence="1" type="ORF">KO353_11935</name>
</gene>
<reference evidence="1" key="1">
    <citation type="submission" date="2021-06" db="EMBL/GenBank/DDBJ databases">
        <title>Elioraea tepida, sp. nov., a moderately thermophilic aerobic anoxygenic phototrophic bacterium isolated from an alkaline siliceous hot spring mat community in Yellowstone National Park, WY, USA.</title>
        <authorList>
            <person name="Saini M.K."/>
            <person name="Yoshida S."/>
            <person name="Sebastian A."/>
            <person name="Hirose S."/>
            <person name="Hara E."/>
            <person name="Tamaki H."/>
            <person name="Soulier N.T."/>
            <person name="Albert I."/>
            <person name="Hanada S."/>
            <person name="Bryant D.A."/>
            <person name="Tank M."/>
        </authorList>
    </citation>
    <scope>NUCLEOTIDE SEQUENCE</scope>
    <source>
        <strain evidence="1">MS-P2</strain>
    </source>
</reference>
<name>A0A975U1L4_9PROT</name>
<dbReference type="EMBL" id="CP076448">
    <property type="protein sequence ID" value="QXM23989.1"/>
    <property type="molecule type" value="Genomic_DNA"/>
</dbReference>